<reference evidence="2 3" key="1">
    <citation type="submission" date="2019-09" db="EMBL/GenBank/DDBJ databases">
        <title>A chromosome-level genome assembly of the Chinese tupelo Nyssa sinensis.</title>
        <authorList>
            <person name="Yang X."/>
            <person name="Kang M."/>
            <person name="Yang Y."/>
            <person name="Xiong H."/>
            <person name="Wang M."/>
            <person name="Zhang Z."/>
            <person name="Wang Z."/>
            <person name="Wu H."/>
            <person name="Ma T."/>
            <person name="Liu J."/>
            <person name="Xi Z."/>
        </authorList>
    </citation>
    <scope>NUCLEOTIDE SEQUENCE [LARGE SCALE GENOMIC DNA]</scope>
    <source>
        <strain evidence="2">J267</strain>
        <tissue evidence="2">Leaf</tissue>
    </source>
</reference>
<keyword evidence="3" id="KW-1185">Reference proteome</keyword>
<feature type="transmembrane region" description="Helical" evidence="1">
    <location>
        <begin position="51"/>
        <end position="72"/>
    </location>
</feature>
<keyword evidence="1" id="KW-0812">Transmembrane</keyword>
<keyword evidence="1" id="KW-0472">Membrane</keyword>
<organism evidence="2 3">
    <name type="scientific">Nyssa sinensis</name>
    <dbReference type="NCBI Taxonomy" id="561372"/>
    <lineage>
        <taxon>Eukaryota</taxon>
        <taxon>Viridiplantae</taxon>
        <taxon>Streptophyta</taxon>
        <taxon>Embryophyta</taxon>
        <taxon>Tracheophyta</taxon>
        <taxon>Spermatophyta</taxon>
        <taxon>Magnoliopsida</taxon>
        <taxon>eudicotyledons</taxon>
        <taxon>Gunneridae</taxon>
        <taxon>Pentapetalae</taxon>
        <taxon>asterids</taxon>
        <taxon>Cornales</taxon>
        <taxon>Nyssaceae</taxon>
        <taxon>Nyssa</taxon>
    </lineage>
</organism>
<dbReference type="Proteomes" id="UP000325577">
    <property type="component" value="Linkage Group LG21"/>
</dbReference>
<proteinExistence type="predicted"/>
<feature type="transmembrane region" description="Helical" evidence="1">
    <location>
        <begin position="84"/>
        <end position="102"/>
    </location>
</feature>
<keyword evidence="1" id="KW-1133">Transmembrane helix</keyword>
<name>A0A5J5AH48_9ASTE</name>
<dbReference type="AlphaFoldDB" id="A0A5J5AH48"/>
<evidence type="ECO:0000313" key="2">
    <source>
        <dbReference type="EMBL" id="KAA8528787.1"/>
    </source>
</evidence>
<sequence>MVVKDRSDVYYLRSDVYTRWDQVGMVDQGTEKEFGTKASDPSSPPSKISKAIALLASIALAAVATTATPTSLREAFTANLGTGDAATLAVVLTLDVVALAAFRPVNNGMATAAEIIIKDGDTKILLANASFFFFQLANGGLNQLIIYVIEKVILSKFFQWKE</sequence>
<evidence type="ECO:0000313" key="3">
    <source>
        <dbReference type="Proteomes" id="UP000325577"/>
    </source>
</evidence>
<dbReference type="EMBL" id="CM018045">
    <property type="protein sequence ID" value="KAA8528787.1"/>
    <property type="molecule type" value="Genomic_DNA"/>
</dbReference>
<gene>
    <name evidence="2" type="ORF">F0562_036142</name>
</gene>
<protein>
    <submittedName>
        <fullName evidence="2">Uncharacterized protein</fullName>
    </submittedName>
</protein>
<accession>A0A5J5AH48</accession>
<evidence type="ECO:0000256" key="1">
    <source>
        <dbReference type="SAM" id="Phobius"/>
    </source>
</evidence>